<dbReference type="PANTHER" id="PTHR33048">
    <property type="entry name" value="PTH11-LIKE INTEGRAL MEMBRANE PROTEIN (AFU_ORTHOLOGUE AFUA_5G11245)"/>
    <property type="match status" value="1"/>
</dbReference>
<dbReference type="OrthoDB" id="4682787at2759"/>
<sequence>MPSDIEPAMQPPPGVESNFVDPPSILTSSYAVVPLCIVIATIFVGIRIYTKAIILRKVVTEDYFLIVAWLAYLGYLPVGLIINKTKPGPGVHMWNVPATQIPKYSYNFHVATILYDVVVIPLKVSILLQFMRIFSPGSTRNYIFWISIALIVCNVGYYGGYMLYQIIHCRLSNAYCHDTFFVSACINVVSDVGILILPHRAIWGLNMPRGKKIALSGVFLIGLFACIAAAIRLSYAVTLRHSDDFTYWMAKMSLWVFPEFTSGFLVACLPVLPRFANTISEIPLITRLVSSIRSLSGSRNVPTNASPHGTARTGRSNRSKGGMGNRNVTDIEFQELVVETDSRSVVDYDGGRGSQDKDKKLGISVTRASSNSR</sequence>
<keyword evidence="10" id="KW-1185">Reference proteome</keyword>
<dbReference type="Proteomes" id="UP000481861">
    <property type="component" value="Unassembled WGS sequence"/>
</dbReference>
<gene>
    <name evidence="9" type="ORF">BDV95DRAFT_56740</name>
</gene>
<name>A0A7C8M9B0_9PLEO</name>
<keyword evidence="3 7" id="KW-1133">Transmembrane helix</keyword>
<feature type="transmembrane region" description="Helical" evidence="7">
    <location>
        <begin position="255"/>
        <end position="272"/>
    </location>
</feature>
<evidence type="ECO:0000256" key="2">
    <source>
        <dbReference type="ARBA" id="ARBA00022692"/>
    </source>
</evidence>
<keyword evidence="4 7" id="KW-0472">Membrane</keyword>
<dbReference type="PANTHER" id="PTHR33048:SF47">
    <property type="entry name" value="INTEGRAL MEMBRANE PROTEIN-RELATED"/>
    <property type="match status" value="1"/>
</dbReference>
<feature type="region of interest" description="Disordered" evidence="6">
    <location>
        <begin position="296"/>
        <end position="326"/>
    </location>
</feature>
<dbReference type="GO" id="GO:0016020">
    <property type="term" value="C:membrane"/>
    <property type="evidence" value="ECO:0007669"/>
    <property type="project" value="UniProtKB-SubCell"/>
</dbReference>
<feature type="transmembrane region" description="Helical" evidence="7">
    <location>
        <begin position="108"/>
        <end position="130"/>
    </location>
</feature>
<feature type="region of interest" description="Disordered" evidence="6">
    <location>
        <begin position="347"/>
        <end position="373"/>
    </location>
</feature>
<feature type="compositionally biased region" description="Polar residues" evidence="6">
    <location>
        <begin position="296"/>
        <end position="307"/>
    </location>
</feature>
<evidence type="ECO:0000259" key="8">
    <source>
        <dbReference type="Pfam" id="PF20684"/>
    </source>
</evidence>
<comment type="caution">
    <text evidence="9">The sequence shown here is derived from an EMBL/GenBank/DDBJ whole genome shotgun (WGS) entry which is preliminary data.</text>
</comment>
<dbReference type="InterPro" id="IPR049326">
    <property type="entry name" value="Rhodopsin_dom_fungi"/>
</dbReference>
<reference evidence="9 10" key="1">
    <citation type="submission" date="2020-01" db="EMBL/GenBank/DDBJ databases">
        <authorList>
            <consortium name="DOE Joint Genome Institute"/>
            <person name="Haridas S."/>
            <person name="Albert R."/>
            <person name="Binder M."/>
            <person name="Bloem J."/>
            <person name="Labutti K."/>
            <person name="Salamov A."/>
            <person name="Andreopoulos B."/>
            <person name="Baker S.E."/>
            <person name="Barry K."/>
            <person name="Bills G."/>
            <person name="Bluhm B.H."/>
            <person name="Cannon C."/>
            <person name="Castanera R."/>
            <person name="Culley D.E."/>
            <person name="Daum C."/>
            <person name="Ezra D."/>
            <person name="Gonzalez J.B."/>
            <person name="Henrissat B."/>
            <person name="Kuo A."/>
            <person name="Liang C."/>
            <person name="Lipzen A."/>
            <person name="Lutzoni F."/>
            <person name="Magnuson J."/>
            <person name="Mondo S."/>
            <person name="Nolan M."/>
            <person name="Ohm R."/>
            <person name="Pangilinan J."/>
            <person name="Park H.-J.H."/>
            <person name="Ramirez L."/>
            <person name="Alfaro M."/>
            <person name="Sun H."/>
            <person name="Tritt A."/>
            <person name="Yoshinaga Y."/>
            <person name="Zwiers L.-H.L."/>
            <person name="Turgeon B.G."/>
            <person name="Goodwin S.B."/>
            <person name="Spatafora J.W."/>
            <person name="Crous P.W."/>
            <person name="Grigoriev I.V."/>
        </authorList>
    </citation>
    <scope>NUCLEOTIDE SEQUENCE [LARGE SCALE GENOMIC DNA]</scope>
    <source>
        <strain evidence="9 10">CBS 611.86</strain>
    </source>
</reference>
<feature type="compositionally biased region" description="Basic and acidic residues" evidence="6">
    <location>
        <begin position="347"/>
        <end position="361"/>
    </location>
</feature>
<dbReference type="Pfam" id="PF20684">
    <property type="entry name" value="Fung_rhodopsin"/>
    <property type="match status" value="1"/>
</dbReference>
<feature type="transmembrane region" description="Helical" evidence="7">
    <location>
        <begin position="30"/>
        <end position="50"/>
    </location>
</feature>
<dbReference type="InterPro" id="IPR052337">
    <property type="entry name" value="SAT4-like"/>
</dbReference>
<feature type="domain" description="Rhodopsin" evidence="8">
    <location>
        <begin position="46"/>
        <end position="273"/>
    </location>
</feature>
<keyword evidence="2 7" id="KW-0812">Transmembrane</keyword>
<feature type="transmembrane region" description="Helical" evidence="7">
    <location>
        <begin position="213"/>
        <end position="235"/>
    </location>
</feature>
<evidence type="ECO:0000256" key="1">
    <source>
        <dbReference type="ARBA" id="ARBA00004141"/>
    </source>
</evidence>
<feature type="transmembrane region" description="Helical" evidence="7">
    <location>
        <begin position="180"/>
        <end position="201"/>
    </location>
</feature>
<dbReference type="EMBL" id="JAADJZ010000012">
    <property type="protein sequence ID" value="KAF2871201.1"/>
    <property type="molecule type" value="Genomic_DNA"/>
</dbReference>
<evidence type="ECO:0000256" key="5">
    <source>
        <dbReference type="ARBA" id="ARBA00038359"/>
    </source>
</evidence>
<comment type="subcellular location">
    <subcellularLocation>
        <location evidence="1">Membrane</location>
        <topology evidence="1">Multi-pass membrane protein</topology>
    </subcellularLocation>
</comment>
<dbReference type="AlphaFoldDB" id="A0A7C8M9B0"/>
<evidence type="ECO:0000313" key="9">
    <source>
        <dbReference type="EMBL" id="KAF2871201.1"/>
    </source>
</evidence>
<evidence type="ECO:0000313" key="10">
    <source>
        <dbReference type="Proteomes" id="UP000481861"/>
    </source>
</evidence>
<proteinExistence type="inferred from homology"/>
<evidence type="ECO:0000256" key="6">
    <source>
        <dbReference type="SAM" id="MobiDB-lite"/>
    </source>
</evidence>
<organism evidence="9 10">
    <name type="scientific">Massariosphaeria phaeospora</name>
    <dbReference type="NCBI Taxonomy" id="100035"/>
    <lineage>
        <taxon>Eukaryota</taxon>
        <taxon>Fungi</taxon>
        <taxon>Dikarya</taxon>
        <taxon>Ascomycota</taxon>
        <taxon>Pezizomycotina</taxon>
        <taxon>Dothideomycetes</taxon>
        <taxon>Pleosporomycetidae</taxon>
        <taxon>Pleosporales</taxon>
        <taxon>Pleosporales incertae sedis</taxon>
        <taxon>Massariosphaeria</taxon>
    </lineage>
</organism>
<evidence type="ECO:0000256" key="3">
    <source>
        <dbReference type="ARBA" id="ARBA00022989"/>
    </source>
</evidence>
<protein>
    <recommendedName>
        <fullName evidence="8">Rhodopsin domain-containing protein</fullName>
    </recommendedName>
</protein>
<feature type="transmembrane region" description="Helical" evidence="7">
    <location>
        <begin position="62"/>
        <end position="82"/>
    </location>
</feature>
<accession>A0A7C8M9B0</accession>
<comment type="similarity">
    <text evidence="5">Belongs to the SAT4 family.</text>
</comment>
<feature type="transmembrane region" description="Helical" evidence="7">
    <location>
        <begin position="142"/>
        <end position="160"/>
    </location>
</feature>
<evidence type="ECO:0000256" key="4">
    <source>
        <dbReference type="ARBA" id="ARBA00023136"/>
    </source>
</evidence>
<evidence type="ECO:0000256" key="7">
    <source>
        <dbReference type="SAM" id="Phobius"/>
    </source>
</evidence>